<evidence type="ECO:0000259" key="3">
    <source>
        <dbReference type="PROSITE" id="PS51186"/>
    </source>
</evidence>
<keyword evidence="1 4" id="KW-0808">Transferase</keyword>
<organism evidence="4 5">
    <name type="scientific">Abyssobacteria bacterium (strain SURF_5)</name>
    <dbReference type="NCBI Taxonomy" id="2093360"/>
    <lineage>
        <taxon>Bacteria</taxon>
        <taxon>Pseudomonadati</taxon>
        <taxon>Candidatus Hydrogenedentota</taxon>
        <taxon>Candidatus Abyssobacteria</taxon>
    </lineage>
</organism>
<dbReference type="EMBL" id="QZKU01000045">
    <property type="protein sequence ID" value="RJP23502.1"/>
    <property type="molecule type" value="Genomic_DNA"/>
</dbReference>
<accession>A0A3A4NWZ9</accession>
<dbReference type="InterPro" id="IPR016181">
    <property type="entry name" value="Acyl_CoA_acyltransferase"/>
</dbReference>
<dbReference type="AlphaFoldDB" id="A0A3A4NWZ9"/>
<dbReference type="Pfam" id="PF00583">
    <property type="entry name" value="Acetyltransf_1"/>
    <property type="match status" value="1"/>
</dbReference>
<gene>
    <name evidence="4" type="ORF">C4520_05970</name>
</gene>
<comment type="caution">
    <text evidence="4">The sequence shown here is derived from an EMBL/GenBank/DDBJ whole genome shotgun (WGS) entry which is preliminary data.</text>
</comment>
<dbReference type="PANTHER" id="PTHR43877">
    <property type="entry name" value="AMINOALKYLPHOSPHONATE N-ACETYLTRANSFERASE-RELATED-RELATED"/>
    <property type="match status" value="1"/>
</dbReference>
<dbReference type="PANTHER" id="PTHR43877:SF2">
    <property type="entry name" value="AMINOALKYLPHOSPHONATE N-ACETYLTRANSFERASE-RELATED"/>
    <property type="match status" value="1"/>
</dbReference>
<dbReference type="Gene3D" id="3.40.630.30">
    <property type="match status" value="1"/>
</dbReference>
<evidence type="ECO:0000256" key="1">
    <source>
        <dbReference type="ARBA" id="ARBA00022679"/>
    </source>
</evidence>
<evidence type="ECO:0000313" key="4">
    <source>
        <dbReference type="EMBL" id="RJP23502.1"/>
    </source>
</evidence>
<reference evidence="4 5" key="1">
    <citation type="journal article" date="2017" name="ISME J.">
        <title>Energy and carbon metabolisms in a deep terrestrial subsurface fluid microbial community.</title>
        <authorList>
            <person name="Momper L."/>
            <person name="Jungbluth S.P."/>
            <person name="Lee M.D."/>
            <person name="Amend J.P."/>
        </authorList>
    </citation>
    <scope>NUCLEOTIDE SEQUENCE [LARGE SCALE GENOMIC DNA]</scope>
    <source>
        <strain evidence="4">SURF_5</strain>
    </source>
</reference>
<feature type="domain" description="N-acetyltransferase" evidence="3">
    <location>
        <begin position="91"/>
        <end position="245"/>
    </location>
</feature>
<dbReference type="InterPro" id="IPR050832">
    <property type="entry name" value="Bact_Acetyltransf"/>
</dbReference>
<dbReference type="PROSITE" id="PS51186">
    <property type="entry name" value="GNAT"/>
    <property type="match status" value="1"/>
</dbReference>
<sequence>MPADVALSAIDEQRFGFRVARASNVTAEDLHSILDFCHKKEIVLLIARCATSELRAAQTMEAQGFLLMDTLMYYQRKSSPDQIPSNVAGDIVVRPFEAGEEDAVAEIAAKSFEGYQGHYHCDERLDPIKCNEIYTSWARRSCVVPNLADQVIIAELDGVAAGFATLRLASPEVGEGVLFGVSPSAQGRGIYRYLMIEGMKWCLDKRAERMVVSTQITNIAVQKVWSRLGFEPSYSSYTFHKWFDK</sequence>
<dbReference type="GO" id="GO:0016747">
    <property type="term" value="F:acyltransferase activity, transferring groups other than amino-acyl groups"/>
    <property type="evidence" value="ECO:0007669"/>
    <property type="project" value="InterPro"/>
</dbReference>
<protein>
    <submittedName>
        <fullName evidence="4">GNAT family N-acetyltransferase</fullName>
    </submittedName>
</protein>
<keyword evidence="2" id="KW-0012">Acyltransferase</keyword>
<dbReference type="InterPro" id="IPR000182">
    <property type="entry name" value="GNAT_dom"/>
</dbReference>
<proteinExistence type="predicted"/>
<dbReference type="Proteomes" id="UP000265882">
    <property type="component" value="Unassembled WGS sequence"/>
</dbReference>
<dbReference type="CDD" id="cd04301">
    <property type="entry name" value="NAT_SF"/>
    <property type="match status" value="1"/>
</dbReference>
<evidence type="ECO:0000313" key="5">
    <source>
        <dbReference type="Proteomes" id="UP000265882"/>
    </source>
</evidence>
<evidence type="ECO:0000256" key="2">
    <source>
        <dbReference type="ARBA" id="ARBA00023315"/>
    </source>
</evidence>
<name>A0A3A4NWZ9_ABYX5</name>
<dbReference type="SUPFAM" id="SSF55729">
    <property type="entry name" value="Acyl-CoA N-acyltransferases (Nat)"/>
    <property type="match status" value="1"/>
</dbReference>